<dbReference type="PRINTS" id="PR01728">
    <property type="entry name" value="KISS1RECEPTR"/>
</dbReference>
<protein>
    <submittedName>
        <fullName evidence="15 16">G-protein coupled receptor 54-like</fullName>
    </submittedName>
</protein>
<evidence type="ECO:0000256" key="9">
    <source>
        <dbReference type="ARBA" id="ARBA00023180"/>
    </source>
</evidence>
<dbReference type="InterPro" id="IPR000276">
    <property type="entry name" value="GPCR_Rhodpsn"/>
</dbReference>
<keyword evidence="5 11" id="KW-0297">G-protein coupled receptor</keyword>
<keyword evidence="7" id="KW-1015">Disulfide bond</keyword>
<keyword evidence="10 11" id="KW-0807">Transducer</keyword>
<keyword evidence="9" id="KW-0325">Glycoprotein</keyword>
<keyword evidence="6 12" id="KW-0472">Membrane</keyword>
<dbReference type="GeneID" id="110982543"/>
<comment type="similarity">
    <text evidence="11">Belongs to the G-protein coupled receptor 1 family.</text>
</comment>
<evidence type="ECO:0000256" key="3">
    <source>
        <dbReference type="ARBA" id="ARBA00022692"/>
    </source>
</evidence>
<feature type="transmembrane region" description="Helical" evidence="12">
    <location>
        <begin position="248"/>
        <end position="266"/>
    </location>
</feature>
<keyword evidence="2" id="KW-1003">Cell membrane</keyword>
<dbReference type="SUPFAM" id="SSF81321">
    <property type="entry name" value="Family A G protein-coupled receptor-like"/>
    <property type="match status" value="1"/>
</dbReference>
<feature type="transmembrane region" description="Helical" evidence="12">
    <location>
        <begin position="114"/>
        <end position="135"/>
    </location>
</feature>
<evidence type="ECO:0000313" key="14">
    <source>
        <dbReference type="Proteomes" id="UP000694845"/>
    </source>
</evidence>
<evidence type="ECO:0000256" key="7">
    <source>
        <dbReference type="ARBA" id="ARBA00023157"/>
    </source>
</evidence>
<evidence type="ECO:0000313" key="15">
    <source>
        <dbReference type="RefSeq" id="XP_022096714.1"/>
    </source>
</evidence>
<dbReference type="PANTHER" id="PTHR45695:SF23">
    <property type="entry name" value="GALANIN-LIKE G-PROTEIN COUPLED RECEPTOR NPR-9"/>
    <property type="match status" value="1"/>
</dbReference>
<evidence type="ECO:0000259" key="13">
    <source>
        <dbReference type="PROSITE" id="PS50262"/>
    </source>
</evidence>
<evidence type="ECO:0000256" key="10">
    <source>
        <dbReference type="ARBA" id="ARBA00023224"/>
    </source>
</evidence>
<sequence length="376" mass="43514">MPCLEPEFGDAGWANFSYYDDYQSDGRPHPETILVPLSWSLIVAVGVITNALVVFVVVLQMKMSTVTNYYIVNLALTDLTFLLFCIPFTTMTFIPHSFLNDGICTVVMYVQQASVHATCMTLTVMSADRYFAIVFPIKSLKYRTRRLAFLLNLGVWILSYIMAVPSAVFVEVFHQDDYWTCCETFHTHRDRGVYYTYVFLTTYIIPLAIISVCYSLLLFEMWTKHNLTASTTLRARKNLQQKRRTTRMLLMVVFLFFVFWLPTHIFNCWDRYTNGGPDFSKHEALYNFRIFSYTLAYSNSCVNPFVYAFMGNNFRTSFKKAFPCCFRRQIGARGSTRRMQRRGTVDGATRVTVLAPREDIEMNMNNNMAPMVQAAL</sequence>
<keyword evidence="4 12" id="KW-1133">Transmembrane helix</keyword>
<feature type="transmembrane region" description="Helical" evidence="12">
    <location>
        <begin position="194"/>
        <end position="219"/>
    </location>
</feature>
<proteinExistence type="inferred from homology"/>
<evidence type="ECO:0000256" key="12">
    <source>
        <dbReference type="SAM" id="Phobius"/>
    </source>
</evidence>
<evidence type="ECO:0000256" key="6">
    <source>
        <dbReference type="ARBA" id="ARBA00023136"/>
    </source>
</evidence>
<dbReference type="GO" id="GO:0005886">
    <property type="term" value="C:plasma membrane"/>
    <property type="evidence" value="ECO:0007669"/>
    <property type="project" value="UniProtKB-SubCell"/>
</dbReference>
<dbReference type="PROSITE" id="PS00237">
    <property type="entry name" value="G_PROTEIN_RECEP_F1_1"/>
    <property type="match status" value="1"/>
</dbReference>
<dbReference type="PROSITE" id="PS50262">
    <property type="entry name" value="G_PROTEIN_RECEP_F1_2"/>
    <property type="match status" value="1"/>
</dbReference>
<evidence type="ECO:0000256" key="4">
    <source>
        <dbReference type="ARBA" id="ARBA00022989"/>
    </source>
</evidence>
<evidence type="ECO:0000256" key="11">
    <source>
        <dbReference type="RuleBase" id="RU000688"/>
    </source>
</evidence>
<feature type="transmembrane region" description="Helical" evidence="12">
    <location>
        <begin position="71"/>
        <end position="94"/>
    </location>
</feature>
<name>A0A8B7YW54_ACAPL</name>
<keyword evidence="3 11" id="KW-0812">Transmembrane</keyword>
<dbReference type="OMA" id="MGNNFRT"/>
<organism evidence="14 16">
    <name type="scientific">Acanthaster planci</name>
    <name type="common">Crown-of-thorns starfish</name>
    <dbReference type="NCBI Taxonomy" id="133434"/>
    <lineage>
        <taxon>Eukaryota</taxon>
        <taxon>Metazoa</taxon>
        <taxon>Echinodermata</taxon>
        <taxon>Eleutherozoa</taxon>
        <taxon>Asterozoa</taxon>
        <taxon>Asteroidea</taxon>
        <taxon>Valvatacea</taxon>
        <taxon>Valvatida</taxon>
        <taxon>Acanthasteridae</taxon>
        <taxon>Acanthaster</taxon>
    </lineage>
</organism>
<evidence type="ECO:0000256" key="8">
    <source>
        <dbReference type="ARBA" id="ARBA00023170"/>
    </source>
</evidence>
<keyword evidence="8 11" id="KW-0675">Receptor</keyword>
<comment type="subcellular location">
    <subcellularLocation>
        <location evidence="1">Cell membrane</location>
        <topology evidence="1">Multi-pass membrane protein</topology>
    </subcellularLocation>
</comment>
<dbReference type="GO" id="GO:0004930">
    <property type="term" value="F:G protein-coupled receptor activity"/>
    <property type="evidence" value="ECO:0007669"/>
    <property type="project" value="UniProtKB-KW"/>
</dbReference>
<dbReference type="AlphaFoldDB" id="A0A8B7YW54"/>
<dbReference type="RefSeq" id="XP_022096715.1">
    <property type="nucleotide sequence ID" value="XM_022241023.1"/>
</dbReference>
<evidence type="ECO:0000256" key="1">
    <source>
        <dbReference type="ARBA" id="ARBA00004651"/>
    </source>
</evidence>
<accession>A0A8B7YW54</accession>
<dbReference type="Proteomes" id="UP000694845">
    <property type="component" value="Unplaced"/>
</dbReference>
<dbReference type="Pfam" id="PF00001">
    <property type="entry name" value="7tm_1"/>
    <property type="match status" value="1"/>
</dbReference>
<evidence type="ECO:0000313" key="16">
    <source>
        <dbReference type="RefSeq" id="XP_022096715.1"/>
    </source>
</evidence>
<feature type="domain" description="G-protein coupled receptors family 1 profile" evidence="13">
    <location>
        <begin position="49"/>
        <end position="307"/>
    </location>
</feature>
<evidence type="ECO:0000256" key="5">
    <source>
        <dbReference type="ARBA" id="ARBA00023040"/>
    </source>
</evidence>
<dbReference type="KEGG" id="aplc:110982543"/>
<dbReference type="PANTHER" id="PTHR45695">
    <property type="entry name" value="LEUCOKININ RECEPTOR-RELATED"/>
    <property type="match status" value="1"/>
</dbReference>
<dbReference type="InterPro" id="IPR008103">
    <property type="entry name" value="KiSS_1_rcpt"/>
</dbReference>
<feature type="transmembrane region" description="Helical" evidence="12">
    <location>
        <begin position="37"/>
        <end position="59"/>
    </location>
</feature>
<keyword evidence="14" id="KW-1185">Reference proteome</keyword>
<feature type="transmembrane region" description="Helical" evidence="12">
    <location>
        <begin position="286"/>
        <end position="310"/>
    </location>
</feature>
<feature type="transmembrane region" description="Helical" evidence="12">
    <location>
        <begin position="147"/>
        <end position="170"/>
    </location>
</feature>
<dbReference type="OrthoDB" id="2132067at2759"/>
<dbReference type="Gene3D" id="1.20.1070.10">
    <property type="entry name" value="Rhodopsin 7-helix transmembrane proteins"/>
    <property type="match status" value="1"/>
</dbReference>
<evidence type="ECO:0000256" key="2">
    <source>
        <dbReference type="ARBA" id="ARBA00022475"/>
    </source>
</evidence>
<reference evidence="15 16" key="1">
    <citation type="submission" date="2025-04" db="UniProtKB">
        <authorList>
            <consortium name="RefSeq"/>
        </authorList>
    </citation>
    <scope>IDENTIFICATION</scope>
</reference>
<dbReference type="InterPro" id="IPR017452">
    <property type="entry name" value="GPCR_Rhodpsn_7TM"/>
</dbReference>
<dbReference type="RefSeq" id="XP_022096714.1">
    <property type="nucleotide sequence ID" value="XM_022241022.1"/>
</dbReference>
<gene>
    <name evidence="15 16" type="primary">LOC110982543</name>
</gene>
<dbReference type="PRINTS" id="PR00237">
    <property type="entry name" value="GPCRRHODOPSN"/>
</dbReference>